<dbReference type="InterPro" id="IPR006528">
    <property type="entry name" value="Phage_head_morphogenesis_dom"/>
</dbReference>
<dbReference type="CDD" id="cd20726">
    <property type="entry name" value="CDI_toxin_BpE479_tRNase-like"/>
    <property type="match status" value="1"/>
</dbReference>
<dbReference type="Pfam" id="PF04233">
    <property type="entry name" value="Phage_Mu_F"/>
    <property type="match status" value="1"/>
</dbReference>
<dbReference type="EMBL" id="UGJJ01000001">
    <property type="protein sequence ID" value="STQ99838.1"/>
    <property type="molecule type" value="Genomic_DNA"/>
</dbReference>
<accession>A0A377QZ45</accession>
<protein>
    <submittedName>
        <fullName evidence="3">Phage Mu protein F like protein</fullName>
    </submittedName>
</protein>
<feature type="domain" description="CdiA C-terminal tRNase" evidence="2">
    <location>
        <begin position="324"/>
        <end position="445"/>
    </location>
</feature>
<reference evidence="3 4" key="1">
    <citation type="submission" date="2018-06" db="EMBL/GenBank/DDBJ databases">
        <authorList>
            <consortium name="Pathogen Informatics"/>
            <person name="Doyle S."/>
        </authorList>
    </citation>
    <scope>NUCLEOTIDE SEQUENCE [LARGE SCALE GENOMIC DNA]</scope>
    <source>
        <strain evidence="3 4">NCTC13336</strain>
    </source>
</reference>
<dbReference type="Pfam" id="PF18664">
    <property type="entry name" value="CdiA_C_tRNase"/>
    <property type="match status" value="1"/>
</dbReference>
<sequence>MAEQIRFNTLIDRAAFDFLKSKKLLPGFSHYDVWLYEHAVAFTVAKMMDKDMLAETKAAVEVAIANGTGWHTFQKQLKPYLMARGWWGESVMLDPVDGAAKTVRLGSTRRLRTIFHTNFHTAHAAGRWVRVQAAKEELPYLKYLPSVAGERREAHKRYYNLILPVEHELWKQIFPPNGYGCLCGVIQLSEKQALRERREDIGKNPAAFTPEQIENSKQGRLDDKPDIKMVEAVNPRTGQVVRIPADITPSFAHNHGDRLGALQALFGQKHGNDAVEKMIAEREAYLSGKVYFTGLNTVNLYKAPPEKEVARLDKDASGNSRRHEAETAAQWQQAHGVRLEPYDLEKAGGKPDFLIADQDLPRSQWQTIDFMFTEDPGNEFKIGKFNQYFADTASHWTDQVKQIQKHLAKADIVPLDLRRLNALNRAKVLGYVLSLPQEQQDKIYIILGK</sequence>
<evidence type="ECO:0000313" key="4">
    <source>
        <dbReference type="Proteomes" id="UP000254293"/>
    </source>
</evidence>
<evidence type="ECO:0000259" key="1">
    <source>
        <dbReference type="Pfam" id="PF04233"/>
    </source>
</evidence>
<dbReference type="AlphaFoldDB" id="A0A377QZ45"/>
<dbReference type="InterPro" id="IPR041620">
    <property type="entry name" value="CdiA_C_tRNase"/>
</dbReference>
<organism evidence="3 4">
    <name type="scientific">Kingella potus</name>
    <dbReference type="NCBI Taxonomy" id="265175"/>
    <lineage>
        <taxon>Bacteria</taxon>
        <taxon>Pseudomonadati</taxon>
        <taxon>Pseudomonadota</taxon>
        <taxon>Betaproteobacteria</taxon>
        <taxon>Neisseriales</taxon>
        <taxon>Neisseriaceae</taxon>
        <taxon>Kingella</taxon>
    </lineage>
</organism>
<keyword evidence="4" id="KW-1185">Reference proteome</keyword>
<proteinExistence type="predicted"/>
<dbReference type="Proteomes" id="UP000254293">
    <property type="component" value="Unassembled WGS sequence"/>
</dbReference>
<evidence type="ECO:0000259" key="2">
    <source>
        <dbReference type="Pfam" id="PF18664"/>
    </source>
</evidence>
<feature type="domain" description="Phage head morphogenesis" evidence="1">
    <location>
        <begin position="57"/>
        <end position="185"/>
    </location>
</feature>
<dbReference type="RefSeq" id="WP_115307190.1">
    <property type="nucleotide sequence ID" value="NZ_CP091517.1"/>
</dbReference>
<dbReference type="OrthoDB" id="9813502at2"/>
<gene>
    <name evidence="3" type="ORF">NCTC13336_00024</name>
</gene>
<evidence type="ECO:0000313" key="3">
    <source>
        <dbReference type="EMBL" id="STQ99838.1"/>
    </source>
</evidence>
<name>A0A377QZ45_9NEIS</name>